<dbReference type="EMBL" id="KZ559611">
    <property type="protein sequence ID" value="PLN76726.1"/>
    <property type="molecule type" value="Genomic_DNA"/>
</dbReference>
<dbReference type="InterPro" id="IPR036864">
    <property type="entry name" value="Zn2-C6_fun-type_DNA-bd_sf"/>
</dbReference>
<dbReference type="PROSITE" id="PS50048">
    <property type="entry name" value="ZN2_CY6_FUNGAL_2"/>
    <property type="match status" value="1"/>
</dbReference>
<accession>A0A2J5HI72</accession>
<evidence type="ECO:0000256" key="1">
    <source>
        <dbReference type="ARBA" id="ARBA00023015"/>
    </source>
</evidence>
<sequence>MFGREARDDVIRTSLPCPILILTQHCLPASFSIDIKCLMALTQYESGQIVFQVSVPQTQEAPYHARRPHSKSRTGCLACKKRRIKCDEARPGCQRCQKRAIPCSYAPDRNPDRGNALASATSVNQLSGTAFTLSLRDMEGMVLQALETDMKWSSSPLKWTRNARSLSVVAFQHFVNSSTEIVRHPSLRRVMKTDMIRVAYASPYLMYTILAVGILHLNRMSPEGGERSLVESYFWQQAIHRYQTALCSSVTRDNVDALLSTCILMGVMSLCPERFAPTDSWVLTNRPEEMNWLCLQSGLRCIISLAGPYVSGSIWASAFKDTHEEESQIYGNEVQRGRTGLDNELADLCEIDDFTTKETSPYYNPLRVLSALMKLEKSARNADQCTTWAGRLEPNFLALLRQRDPPALLILAHWMGLMCHLSQWKPWIESRIRSECIAICMYLETSTDPRVLRSLRFPADACGYRMLTS</sequence>
<keyword evidence="3" id="KW-0804">Transcription</keyword>
<dbReference type="SUPFAM" id="SSF57701">
    <property type="entry name" value="Zn2/Cys6 DNA-binding domain"/>
    <property type="match status" value="1"/>
</dbReference>
<keyword evidence="4" id="KW-0539">Nucleus</keyword>
<dbReference type="CDD" id="cd00067">
    <property type="entry name" value="GAL4"/>
    <property type="match status" value="1"/>
</dbReference>
<feature type="domain" description="Zn(2)-C6 fungal-type" evidence="6">
    <location>
        <begin position="75"/>
        <end position="105"/>
    </location>
</feature>
<keyword evidence="5" id="KW-0812">Transmembrane</keyword>
<keyword evidence="5" id="KW-0472">Membrane</keyword>
<dbReference type="GO" id="GO:0008270">
    <property type="term" value="F:zinc ion binding"/>
    <property type="evidence" value="ECO:0007669"/>
    <property type="project" value="InterPro"/>
</dbReference>
<dbReference type="PROSITE" id="PS00463">
    <property type="entry name" value="ZN2_CY6_FUNGAL_1"/>
    <property type="match status" value="1"/>
</dbReference>
<dbReference type="PANTHER" id="PTHR47784">
    <property type="entry name" value="STEROL UPTAKE CONTROL PROTEIN 2"/>
    <property type="match status" value="1"/>
</dbReference>
<keyword evidence="8" id="KW-1185">Reference proteome</keyword>
<gene>
    <name evidence="7" type="ORF">BDW42DRAFT_15424</name>
</gene>
<keyword evidence="1" id="KW-0805">Transcription regulation</keyword>
<dbReference type="Proteomes" id="UP000235023">
    <property type="component" value="Unassembled WGS sequence"/>
</dbReference>
<dbReference type="AlphaFoldDB" id="A0A2J5HI72"/>
<evidence type="ECO:0000256" key="4">
    <source>
        <dbReference type="ARBA" id="ARBA00023242"/>
    </source>
</evidence>
<evidence type="ECO:0000259" key="6">
    <source>
        <dbReference type="PROSITE" id="PS50048"/>
    </source>
</evidence>
<evidence type="ECO:0000256" key="5">
    <source>
        <dbReference type="SAM" id="Phobius"/>
    </source>
</evidence>
<dbReference type="SMART" id="SM00066">
    <property type="entry name" value="GAL4"/>
    <property type="match status" value="1"/>
</dbReference>
<evidence type="ECO:0000256" key="3">
    <source>
        <dbReference type="ARBA" id="ARBA00023163"/>
    </source>
</evidence>
<evidence type="ECO:0000256" key="2">
    <source>
        <dbReference type="ARBA" id="ARBA00023125"/>
    </source>
</evidence>
<keyword evidence="5" id="KW-1133">Transmembrane helix</keyword>
<dbReference type="PRINTS" id="PR00755">
    <property type="entry name" value="AFLATOXINBRP"/>
</dbReference>
<organism evidence="7 8">
    <name type="scientific">Aspergillus taichungensis</name>
    <dbReference type="NCBI Taxonomy" id="482145"/>
    <lineage>
        <taxon>Eukaryota</taxon>
        <taxon>Fungi</taxon>
        <taxon>Dikarya</taxon>
        <taxon>Ascomycota</taxon>
        <taxon>Pezizomycotina</taxon>
        <taxon>Eurotiomycetes</taxon>
        <taxon>Eurotiomycetidae</taxon>
        <taxon>Eurotiales</taxon>
        <taxon>Aspergillaceae</taxon>
        <taxon>Aspergillus</taxon>
        <taxon>Aspergillus subgen. Circumdati</taxon>
    </lineage>
</organism>
<evidence type="ECO:0000313" key="7">
    <source>
        <dbReference type="EMBL" id="PLN76726.1"/>
    </source>
</evidence>
<feature type="transmembrane region" description="Helical" evidence="5">
    <location>
        <begin position="198"/>
        <end position="217"/>
    </location>
</feature>
<protein>
    <submittedName>
        <fullName evidence="7">Putative C6 transcription factor</fullName>
    </submittedName>
</protein>
<keyword evidence="2" id="KW-0238">DNA-binding</keyword>
<proteinExistence type="predicted"/>
<dbReference type="InterPro" id="IPR053157">
    <property type="entry name" value="Sterol_Uptake_Regulator"/>
</dbReference>
<dbReference type="Gene3D" id="4.10.240.10">
    <property type="entry name" value="Zn(2)-C6 fungal-type DNA-binding domain"/>
    <property type="match status" value="1"/>
</dbReference>
<evidence type="ECO:0000313" key="8">
    <source>
        <dbReference type="Proteomes" id="UP000235023"/>
    </source>
</evidence>
<reference evidence="8" key="1">
    <citation type="submission" date="2017-12" db="EMBL/GenBank/DDBJ databases">
        <authorList>
            <consortium name="DOE Joint Genome Institute"/>
            <person name="Mondo S.J."/>
            <person name="Kjaerbolling I."/>
            <person name="Vesth T.C."/>
            <person name="Frisvad J.C."/>
            <person name="Nybo J.L."/>
            <person name="Theobald S."/>
            <person name="Kuo A."/>
            <person name="Bowyer P."/>
            <person name="Matsuda Y."/>
            <person name="Lyhne E.K."/>
            <person name="Kogle M.E."/>
            <person name="Clum A."/>
            <person name="Lipzen A."/>
            <person name="Salamov A."/>
            <person name="Ngan C.Y."/>
            <person name="Daum C."/>
            <person name="Chiniquy J."/>
            <person name="Barry K."/>
            <person name="LaButti K."/>
            <person name="Haridas S."/>
            <person name="Simmons B.A."/>
            <person name="Magnuson J.K."/>
            <person name="Mortensen U.H."/>
            <person name="Larsen T.O."/>
            <person name="Grigoriev I.V."/>
            <person name="Baker S.E."/>
            <person name="Andersen M.R."/>
            <person name="Nordberg H.P."/>
            <person name="Cantor M.N."/>
            <person name="Hua S.X."/>
        </authorList>
    </citation>
    <scope>NUCLEOTIDE SEQUENCE [LARGE SCALE GENOMIC DNA]</scope>
    <source>
        <strain evidence="8">IBT 19404</strain>
    </source>
</reference>
<dbReference type="Pfam" id="PF00172">
    <property type="entry name" value="Zn_clus"/>
    <property type="match status" value="1"/>
</dbReference>
<dbReference type="InterPro" id="IPR001138">
    <property type="entry name" value="Zn2Cys6_DnaBD"/>
</dbReference>
<dbReference type="PANTHER" id="PTHR47784:SF9">
    <property type="entry name" value="ZN(II)2CYS6 TRANSCRIPTION FACTOR (EUROFUNG)"/>
    <property type="match status" value="1"/>
</dbReference>
<dbReference type="OrthoDB" id="416217at2759"/>
<name>A0A2J5HI72_9EURO</name>
<dbReference type="GO" id="GO:0003677">
    <property type="term" value="F:DNA binding"/>
    <property type="evidence" value="ECO:0007669"/>
    <property type="project" value="UniProtKB-KW"/>
</dbReference>
<dbReference type="GO" id="GO:0001228">
    <property type="term" value="F:DNA-binding transcription activator activity, RNA polymerase II-specific"/>
    <property type="evidence" value="ECO:0007669"/>
    <property type="project" value="TreeGrafter"/>
</dbReference>